<name>A0ABV0QPS4_9TELE</name>
<evidence type="ECO:0000256" key="2">
    <source>
        <dbReference type="ARBA" id="ARBA00004340"/>
    </source>
</evidence>
<evidence type="ECO:0000256" key="6">
    <source>
        <dbReference type="ARBA" id="ARBA00022656"/>
    </source>
</evidence>
<feature type="domain" description="Peptidase C80" evidence="19">
    <location>
        <begin position="174"/>
        <end position="352"/>
    </location>
</feature>
<keyword evidence="5" id="KW-0964">Secreted</keyword>
<dbReference type="Pfam" id="PF11713">
    <property type="entry name" value="Peptidase_C80"/>
    <property type="match status" value="1"/>
</dbReference>
<evidence type="ECO:0000256" key="3">
    <source>
        <dbReference type="ARBA" id="ARBA00004551"/>
    </source>
</evidence>
<keyword evidence="7" id="KW-0645">Protease</keyword>
<keyword evidence="13" id="KW-0068">Autocatalytic cleavage</keyword>
<dbReference type="Proteomes" id="UP001434883">
    <property type="component" value="Unassembled WGS sequence"/>
</dbReference>
<evidence type="ECO:0000256" key="11">
    <source>
        <dbReference type="ARBA" id="ARBA00022801"/>
    </source>
</evidence>
<evidence type="ECO:0000256" key="5">
    <source>
        <dbReference type="ARBA" id="ARBA00022525"/>
    </source>
</evidence>
<keyword evidence="17" id="KW-0446">Lipid-binding</keyword>
<evidence type="ECO:0000256" key="7">
    <source>
        <dbReference type="ARBA" id="ARBA00022670"/>
    </source>
</evidence>
<comment type="subcellular location">
    <subcellularLocation>
        <location evidence="2">Host cell</location>
    </subcellularLocation>
    <subcellularLocation>
        <location evidence="3">Host membrane</location>
    </subcellularLocation>
    <subcellularLocation>
        <location evidence="4">Secreted</location>
    </subcellularLocation>
</comment>
<keyword evidence="11" id="KW-0378">Hydrolase</keyword>
<evidence type="ECO:0000256" key="8">
    <source>
        <dbReference type="ARBA" id="ARBA00022679"/>
    </source>
</evidence>
<evidence type="ECO:0000259" key="19">
    <source>
        <dbReference type="PROSITE" id="PS51771"/>
    </source>
</evidence>
<evidence type="ECO:0000256" key="12">
    <source>
        <dbReference type="ARBA" id="ARBA00022807"/>
    </source>
</evidence>
<evidence type="ECO:0000256" key="4">
    <source>
        <dbReference type="ARBA" id="ARBA00004613"/>
    </source>
</evidence>
<reference evidence="20 21" key="1">
    <citation type="submission" date="2021-06" db="EMBL/GenBank/DDBJ databases">
        <authorList>
            <person name="Palmer J.M."/>
        </authorList>
    </citation>
    <scope>NUCLEOTIDE SEQUENCE [LARGE SCALE GENOMIC DNA]</scope>
    <source>
        <strain evidence="20 21">XC_2019</strain>
        <tissue evidence="20">Muscle</tissue>
    </source>
</reference>
<keyword evidence="10" id="KW-0677">Repeat</keyword>
<evidence type="ECO:0000256" key="16">
    <source>
        <dbReference type="ARBA" id="ARBA00023026"/>
    </source>
</evidence>
<evidence type="ECO:0000313" key="21">
    <source>
        <dbReference type="Proteomes" id="UP001434883"/>
    </source>
</evidence>
<dbReference type="InterPro" id="IPR038383">
    <property type="entry name" value="CPD_dom_sf"/>
</dbReference>
<evidence type="ECO:0000256" key="14">
    <source>
        <dbReference type="ARBA" id="ARBA00022842"/>
    </source>
</evidence>
<organism evidence="20 21">
    <name type="scientific">Xenoophorus captivus</name>
    <dbReference type="NCBI Taxonomy" id="1517983"/>
    <lineage>
        <taxon>Eukaryota</taxon>
        <taxon>Metazoa</taxon>
        <taxon>Chordata</taxon>
        <taxon>Craniata</taxon>
        <taxon>Vertebrata</taxon>
        <taxon>Euteleostomi</taxon>
        <taxon>Actinopterygii</taxon>
        <taxon>Neopterygii</taxon>
        <taxon>Teleostei</taxon>
        <taxon>Neoteleostei</taxon>
        <taxon>Acanthomorphata</taxon>
        <taxon>Ovalentaria</taxon>
        <taxon>Atherinomorphae</taxon>
        <taxon>Cyprinodontiformes</taxon>
        <taxon>Goodeidae</taxon>
        <taxon>Xenoophorus</taxon>
    </lineage>
</organism>
<feature type="non-terminal residue" evidence="20">
    <location>
        <position position="478"/>
    </location>
</feature>
<keyword evidence="9" id="KW-0479">Metal-binding</keyword>
<keyword evidence="8" id="KW-0808">Transferase</keyword>
<keyword evidence="12" id="KW-0788">Thiol protease</keyword>
<comment type="cofactor">
    <cofactor evidence="1">
        <name>Mg(2+)</name>
        <dbReference type="ChEBI" id="CHEBI:18420"/>
    </cofactor>
</comment>
<dbReference type="CDD" id="cd20500">
    <property type="entry name" value="Peptidase_C80"/>
    <property type="match status" value="1"/>
</dbReference>
<evidence type="ECO:0000256" key="18">
    <source>
        <dbReference type="ARBA" id="ARBA00023136"/>
    </source>
</evidence>
<evidence type="ECO:0000256" key="15">
    <source>
        <dbReference type="ARBA" id="ARBA00022870"/>
    </source>
</evidence>
<evidence type="ECO:0000256" key="17">
    <source>
        <dbReference type="ARBA" id="ARBA00023121"/>
    </source>
</evidence>
<keyword evidence="16" id="KW-0843">Virulence</keyword>
<dbReference type="EMBL" id="JAHRIN010017722">
    <property type="protein sequence ID" value="MEQ2197487.1"/>
    <property type="molecule type" value="Genomic_DNA"/>
</dbReference>
<evidence type="ECO:0000256" key="1">
    <source>
        <dbReference type="ARBA" id="ARBA00001946"/>
    </source>
</evidence>
<comment type="caution">
    <text evidence="20">The sequence shown here is derived from an EMBL/GenBank/DDBJ whole genome shotgun (WGS) entry which is preliminary data.</text>
</comment>
<protein>
    <recommendedName>
        <fullName evidence="19">Peptidase C80 domain-containing protein</fullName>
    </recommendedName>
</protein>
<sequence>MTKEEELGAILEHLKKQKTENWLISASEISHSYGQKLLVVTDKEPSTNERVKQEYSMDPHYSVVVHVECLNNESCVPEADRNTVVKIFGSVSEDGETVSGRSGSSLADLILKPRLEAAAVFSLGGNTTTEFQRNFIGVLKVRGLKAVLETVQDNHQIYKVMDQFDSVATYKIPERPVDHSTQYDHQQIIMLEDNKVVRTAAEFLYEKHPTVSSVYVLDNNLKPRLIHGEPAPLSENSRLVLVGHGARDPSGQMRLAGFTSPEVTKIIQNTHRVSDQIKTTSLVACDVGSDKPFVETLAKELHQAGIETELHLRNSLVQVKHTGEKITQEFTSNGEYWRQEDDSKKVVATVDKNGDVIIRSEAGSKGDPVFTNERNFLGNKYKQTGQSNEQTQNYRDKWPEAPKRFIDPEVYREVDQNKAGQIQDACEELQALSWGLFHSGPSPPDKGINVNFRQERYESDLKPSPLNWSCRLPGTSLR</sequence>
<dbReference type="InterPro" id="IPR020974">
    <property type="entry name" value="CPD_dom"/>
</dbReference>
<dbReference type="Gene3D" id="3.40.50.11050">
    <property type="match status" value="1"/>
</dbReference>
<evidence type="ECO:0000256" key="10">
    <source>
        <dbReference type="ARBA" id="ARBA00022737"/>
    </source>
</evidence>
<gene>
    <name evidence="20" type="ORF">XENOCAPTIV_030175</name>
</gene>
<keyword evidence="15" id="KW-1043">Host membrane</keyword>
<keyword evidence="18" id="KW-0472">Membrane</keyword>
<keyword evidence="14" id="KW-0460">Magnesium</keyword>
<evidence type="ECO:0000256" key="13">
    <source>
        <dbReference type="ARBA" id="ARBA00022813"/>
    </source>
</evidence>
<evidence type="ECO:0000256" key="9">
    <source>
        <dbReference type="ARBA" id="ARBA00022723"/>
    </source>
</evidence>
<proteinExistence type="predicted"/>
<evidence type="ECO:0000313" key="20">
    <source>
        <dbReference type="EMBL" id="MEQ2197487.1"/>
    </source>
</evidence>
<keyword evidence="21" id="KW-1185">Reference proteome</keyword>
<keyword evidence="6" id="KW-0800">Toxin</keyword>
<dbReference type="PROSITE" id="PS51771">
    <property type="entry name" value="CGT_MARTX_CPD"/>
    <property type="match status" value="1"/>
</dbReference>
<accession>A0ABV0QPS4</accession>